<sequence length="93" mass="9433">MLRAGGIHGNGSSAATPNGDVAGTSTALADETDYGAMLHEALTPQNTHVKQLITPGAIGGGDPLYAPDALADRLWNIHARPGPFRTTVGAESA</sequence>
<proteinExistence type="predicted"/>
<evidence type="ECO:0000313" key="3">
    <source>
        <dbReference type="Proteomes" id="UP001185737"/>
    </source>
</evidence>
<name>A0ABU4CEJ9_RHOJO</name>
<evidence type="ECO:0000313" key="2">
    <source>
        <dbReference type="EMBL" id="MDV6281981.1"/>
    </source>
</evidence>
<accession>A0ABU4CEJ9</accession>
<dbReference type="Proteomes" id="UP001185737">
    <property type="component" value="Unassembled WGS sequence"/>
</dbReference>
<dbReference type="RefSeq" id="WP_317568864.1">
    <property type="nucleotide sequence ID" value="NZ_JAWLKA010000008.1"/>
</dbReference>
<organism evidence="2 3">
    <name type="scientific">Rhodococcus jostii</name>
    <dbReference type="NCBI Taxonomy" id="132919"/>
    <lineage>
        <taxon>Bacteria</taxon>
        <taxon>Bacillati</taxon>
        <taxon>Actinomycetota</taxon>
        <taxon>Actinomycetes</taxon>
        <taxon>Mycobacteriales</taxon>
        <taxon>Nocardiaceae</taxon>
        <taxon>Rhodococcus</taxon>
    </lineage>
</organism>
<dbReference type="EMBL" id="JAWLKA010000008">
    <property type="protein sequence ID" value="MDV6281981.1"/>
    <property type="molecule type" value="Genomic_DNA"/>
</dbReference>
<protein>
    <submittedName>
        <fullName evidence="2">Uncharacterized protein</fullName>
    </submittedName>
</protein>
<gene>
    <name evidence="2" type="ORF">R3Q59_15860</name>
</gene>
<feature type="region of interest" description="Disordered" evidence="1">
    <location>
        <begin position="1"/>
        <end position="27"/>
    </location>
</feature>
<comment type="caution">
    <text evidence="2">The sequence shown here is derived from an EMBL/GenBank/DDBJ whole genome shotgun (WGS) entry which is preliminary data.</text>
</comment>
<reference evidence="2 3" key="1">
    <citation type="submission" date="2023-10" db="EMBL/GenBank/DDBJ databases">
        <title>Development of a sustainable strategy for remediation of hydrocarbon-contaminated territories based on the waste exchange concept.</title>
        <authorList>
            <person name="Krivoruchko A."/>
        </authorList>
    </citation>
    <scope>NUCLEOTIDE SEQUENCE [LARGE SCALE GENOMIC DNA]</scope>
    <source>
        <strain evidence="2 3">IEGM 60</strain>
    </source>
</reference>
<evidence type="ECO:0000256" key="1">
    <source>
        <dbReference type="SAM" id="MobiDB-lite"/>
    </source>
</evidence>
<keyword evidence="3" id="KW-1185">Reference proteome</keyword>